<dbReference type="Proteomes" id="UP000248079">
    <property type="component" value="Unassembled WGS sequence"/>
</dbReference>
<evidence type="ECO:0000313" key="4">
    <source>
        <dbReference type="Proteomes" id="UP000248079"/>
    </source>
</evidence>
<accession>A0A2V3ZX20</accession>
<feature type="coiled-coil region" evidence="1">
    <location>
        <begin position="127"/>
        <end position="221"/>
    </location>
</feature>
<proteinExistence type="predicted"/>
<name>A0A2V3ZX20_9BACT</name>
<sequence>MRSKLLVLSLASLMLTSCVVSKKKYEELEYAKRRSDAKVSALDKENSKKKKQITQLNSKLDKTLAEYNEMKNSMAESNAKKNTEIDELSTELMGLASDTTALKSRLQETLSKYNDLINQNSNNEGAITDLKKQIQSLKSDSTKLAQDLKAAGVEAEWDKKKLETEKKKSTEAVARKENEISALMKQIKEKDGKLGWLRKEKKRLEEELEFMTNQRNLFKKQYEKATGKK</sequence>
<protein>
    <recommendedName>
        <fullName evidence="5">Chromosome partition protein Smc</fullName>
    </recommendedName>
</protein>
<dbReference type="Gene3D" id="1.10.287.1490">
    <property type="match status" value="1"/>
</dbReference>
<dbReference type="EMBL" id="QFLI01000004">
    <property type="protein sequence ID" value="PXY01012.1"/>
    <property type="molecule type" value="Genomic_DNA"/>
</dbReference>
<evidence type="ECO:0000256" key="2">
    <source>
        <dbReference type="SAM" id="MobiDB-lite"/>
    </source>
</evidence>
<dbReference type="PROSITE" id="PS51257">
    <property type="entry name" value="PROKAR_LIPOPROTEIN"/>
    <property type="match status" value="1"/>
</dbReference>
<evidence type="ECO:0008006" key="5">
    <source>
        <dbReference type="Google" id="ProtNLM"/>
    </source>
</evidence>
<evidence type="ECO:0000256" key="1">
    <source>
        <dbReference type="SAM" id="Coils"/>
    </source>
</evidence>
<gene>
    <name evidence="3" type="ORF">DF185_10170</name>
</gene>
<organism evidence="3 4">
    <name type="scientific">Marinifilum breve</name>
    <dbReference type="NCBI Taxonomy" id="2184082"/>
    <lineage>
        <taxon>Bacteria</taxon>
        <taxon>Pseudomonadati</taxon>
        <taxon>Bacteroidota</taxon>
        <taxon>Bacteroidia</taxon>
        <taxon>Marinilabiliales</taxon>
        <taxon>Marinifilaceae</taxon>
    </lineage>
</organism>
<dbReference type="RefSeq" id="WP_110360646.1">
    <property type="nucleotide sequence ID" value="NZ_QFLI01000004.1"/>
</dbReference>
<comment type="caution">
    <text evidence="3">The sequence shown here is derived from an EMBL/GenBank/DDBJ whole genome shotgun (WGS) entry which is preliminary data.</text>
</comment>
<feature type="compositionally biased region" description="Basic and acidic residues" evidence="2">
    <location>
        <begin position="36"/>
        <end position="46"/>
    </location>
</feature>
<dbReference type="OrthoDB" id="1117856at2"/>
<reference evidence="3 4" key="1">
    <citation type="submission" date="2018-05" db="EMBL/GenBank/DDBJ databases">
        <title>Marinifilum breve JC075T sp. nov., a marine bacterium isolated from Yongle Blue Hole in the South China Sea.</title>
        <authorList>
            <person name="Fu T."/>
        </authorList>
    </citation>
    <scope>NUCLEOTIDE SEQUENCE [LARGE SCALE GENOMIC DNA]</scope>
    <source>
        <strain evidence="3 4">JC075</strain>
    </source>
</reference>
<dbReference type="AlphaFoldDB" id="A0A2V3ZX20"/>
<keyword evidence="1" id="KW-0175">Coiled coil</keyword>
<evidence type="ECO:0000313" key="3">
    <source>
        <dbReference type="EMBL" id="PXY01012.1"/>
    </source>
</evidence>
<feature type="region of interest" description="Disordered" evidence="2">
    <location>
        <begin position="36"/>
        <end position="55"/>
    </location>
</feature>
<keyword evidence="4" id="KW-1185">Reference proteome</keyword>